<evidence type="ECO:0000313" key="2">
    <source>
        <dbReference type="EMBL" id="NEU06269.1"/>
    </source>
</evidence>
<dbReference type="InterPro" id="IPR006675">
    <property type="entry name" value="HDIG_dom"/>
</dbReference>
<dbReference type="NCBIfam" id="TIGR00277">
    <property type="entry name" value="HDIG"/>
    <property type="match status" value="1"/>
</dbReference>
<evidence type="ECO:0000313" key="3">
    <source>
        <dbReference type="Proteomes" id="UP000481872"/>
    </source>
</evidence>
<dbReference type="RefSeq" id="WP_061996448.1">
    <property type="nucleotide sequence ID" value="NZ_JAAGPU010000038.1"/>
</dbReference>
<evidence type="ECO:0000259" key="1">
    <source>
        <dbReference type="Pfam" id="PF01966"/>
    </source>
</evidence>
<dbReference type="InterPro" id="IPR006674">
    <property type="entry name" value="HD_domain"/>
</dbReference>
<dbReference type="SUPFAM" id="SSF109604">
    <property type="entry name" value="HD-domain/PDEase-like"/>
    <property type="match status" value="1"/>
</dbReference>
<feature type="domain" description="HD" evidence="1">
    <location>
        <begin position="46"/>
        <end position="155"/>
    </location>
</feature>
<dbReference type="AlphaFoldDB" id="A0A6M0H6J7"/>
<accession>A0A6M0H6J7</accession>
<protein>
    <submittedName>
        <fullName evidence="2">HD domain-containing protein</fullName>
    </submittedName>
</protein>
<sequence length="170" mass="20085">MFFYRVGQFFKAITAKVTEDDIIFINNYLSHKEKELFFKLKVYDQKHCIDVAKDIKIYFQKNNIKNEDLSILKNDLIKAGLLHDIGKIKKNLNPIQKSILVILDKFSKGKLKNLDNIKAIDIYYNHDKEGYKLLKENNYSKEFLNLVKNHHNYDIDSVEINILRASDDKN</sequence>
<reference evidence="2 3" key="1">
    <citation type="submission" date="2020-02" db="EMBL/GenBank/DDBJ databases">
        <title>Genome assembly of a novel Clostridium senegalense strain.</title>
        <authorList>
            <person name="Gupta T.B."/>
            <person name="Jauregui R."/>
            <person name="Maclean P."/>
            <person name="Nawarathana A."/>
            <person name="Brightwell G."/>
        </authorList>
    </citation>
    <scope>NUCLEOTIDE SEQUENCE [LARGE SCALE GENOMIC DNA]</scope>
    <source>
        <strain evidence="2 3">AGRFS4</strain>
    </source>
</reference>
<keyword evidence="3" id="KW-1185">Reference proteome</keyword>
<comment type="caution">
    <text evidence="2">The sequence shown here is derived from an EMBL/GenBank/DDBJ whole genome shotgun (WGS) entry which is preliminary data.</text>
</comment>
<dbReference type="EMBL" id="JAAGPU010000038">
    <property type="protein sequence ID" value="NEU06269.1"/>
    <property type="molecule type" value="Genomic_DNA"/>
</dbReference>
<proteinExistence type="predicted"/>
<dbReference type="Pfam" id="PF01966">
    <property type="entry name" value="HD"/>
    <property type="match status" value="1"/>
</dbReference>
<organism evidence="2 3">
    <name type="scientific">Clostridium senegalense</name>
    <dbReference type="NCBI Taxonomy" id="1465809"/>
    <lineage>
        <taxon>Bacteria</taxon>
        <taxon>Bacillati</taxon>
        <taxon>Bacillota</taxon>
        <taxon>Clostridia</taxon>
        <taxon>Eubacteriales</taxon>
        <taxon>Clostridiaceae</taxon>
        <taxon>Clostridium</taxon>
    </lineage>
</organism>
<name>A0A6M0H6J7_9CLOT</name>
<dbReference type="Gene3D" id="1.10.3210.10">
    <property type="entry name" value="Hypothetical protein af1432"/>
    <property type="match status" value="1"/>
</dbReference>
<gene>
    <name evidence="2" type="ORF">G3M99_15750</name>
</gene>
<dbReference type="Proteomes" id="UP000481872">
    <property type="component" value="Unassembled WGS sequence"/>
</dbReference>